<reference evidence="10" key="3">
    <citation type="submission" date="2025-09" db="UniProtKB">
        <authorList>
            <consortium name="Ensembl"/>
        </authorList>
    </citation>
    <scope>IDENTIFICATION</scope>
</reference>
<dbReference type="GO" id="GO:0046982">
    <property type="term" value="F:protein heterodimerization activity"/>
    <property type="evidence" value="ECO:0007669"/>
    <property type="project" value="InterPro"/>
</dbReference>
<dbReference type="PANTHER" id="PTHR28680:SF1">
    <property type="entry name" value="CENTROMERE PROTEIN X"/>
    <property type="match status" value="1"/>
</dbReference>
<gene>
    <name evidence="10" type="primary">cenpx</name>
</gene>
<dbReference type="SUPFAM" id="SSF47113">
    <property type="entry name" value="Histone-fold"/>
    <property type="match status" value="1"/>
</dbReference>
<evidence type="ECO:0000256" key="8">
    <source>
        <dbReference type="ARBA" id="ARBA00047146"/>
    </source>
</evidence>
<dbReference type="InterPro" id="IPR009072">
    <property type="entry name" value="Histone-fold"/>
</dbReference>
<keyword evidence="9" id="KW-0732">Signal</keyword>
<dbReference type="Proteomes" id="UP000694402">
    <property type="component" value="Unassembled WGS sequence"/>
</dbReference>
<comment type="subcellular location">
    <subcellularLocation>
        <location evidence="1">Nucleus</location>
    </subcellularLocation>
</comment>
<dbReference type="GO" id="GO:0043240">
    <property type="term" value="C:Fanconi anaemia nuclear complex"/>
    <property type="evidence" value="ECO:0007669"/>
    <property type="project" value="TreeGrafter"/>
</dbReference>
<name>A0AAZ3PIZ9_ONCTS</name>
<dbReference type="Gene3D" id="6.10.130.30">
    <property type="match status" value="1"/>
</dbReference>
<dbReference type="GO" id="GO:0031297">
    <property type="term" value="P:replication fork processing"/>
    <property type="evidence" value="ECO:0007669"/>
    <property type="project" value="TreeGrafter"/>
</dbReference>
<reference evidence="10" key="2">
    <citation type="submission" date="2025-08" db="UniProtKB">
        <authorList>
            <consortium name="Ensembl"/>
        </authorList>
    </citation>
    <scope>IDENTIFICATION</scope>
</reference>
<reference evidence="11" key="1">
    <citation type="journal article" date="2018" name="PLoS ONE">
        <title>Chinook salmon (Oncorhynchus tshawytscha) genome and transcriptome.</title>
        <authorList>
            <person name="Christensen K.A."/>
            <person name="Leong J.S."/>
            <person name="Sakhrani D."/>
            <person name="Biagi C.A."/>
            <person name="Minkley D.R."/>
            <person name="Withler R.E."/>
            <person name="Rondeau E.B."/>
            <person name="Koop B.F."/>
            <person name="Devlin R.H."/>
        </authorList>
    </citation>
    <scope>NUCLEOTIDE SEQUENCE [LARGE SCALE GENOMIC DNA]</scope>
</reference>
<keyword evidence="4" id="KW-0227">DNA damage</keyword>
<dbReference type="GO" id="GO:0071821">
    <property type="term" value="C:FANCM-MHF complex"/>
    <property type="evidence" value="ECO:0007669"/>
    <property type="project" value="TreeGrafter"/>
</dbReference>
<protein>
    <recommendedName>
        <fullName evidence="3">Centromere protein X</fullName>
    </recommendedName>
</protein>
<evidence type="ECO:0000256" key="2">
    <source>
        <dbReference type="ARBA" id="ARBA00009359"/>
    </source>
</evidence>
<evidence type="ECO:0000256" key="5">
    <source>
        <dbReference type="ARBA" id="ARBA00023125"/>
    </source>
</evidence>
<sequence length="141" mass="16251">MHFKLASTHIFLRHLLFSTFLFGTIFPLELEALRDAFYVNNHGLDAANHCCERVDRQKLKMAESSAEVTFKKETVSKLLSSFFKDEKTKVGADAVLLMAEMLHVFVQEAAQRTIKQAEAEDCDRMDIEHFEKILPQLLLDF</sequence>
<keyword evidence="7" id="KW-0539">Nucleus</keyword>
<dbReference type="AlphaFoldDB" id="A0AAZ3PIZ9"/>
<evidence type="ECO:0000256" key="6">
    <source>
        <dbReference type="ARBA" id="ARBA00023204"/>
    </source>
</evidence>
<dbReference type="GO" id="GO:0051382">
    <property type="term" value="P:kinetochore assembly"/>
    <property type="evidence" value="ECO:0007669"/>
    <property type="project" value="InterPro"/>
</dbReference>
<dbReference type="GeneTree" id="ENSGT00390000002725"/>
<dbReference type="CDD" id="cd22921">
    <property type="entry name" value="HFD_CENP-X"/>
    <property type="match status" value="1"/>
</dbReference>
<evidence type="ECO:0000256" key="4">
    <source>
        <dbReference type="ARBA" id="ARBA00022763"/>
    </source>
</evidence>
<evidence type="ECO:0000256" key="1">
    <source>
        <dbReference type="ARBA" id="ARBA00004123"/>
    </source>
</evidence>
<dbReference type="PANTHER" id="PTHR28680">
    <property type="entry name" value="CENTROMERE PROTEIN X"/>
    <property type="match status" value="1"/>
</dbReference>
<dbReference type="InterPro" id="IPR018552">
    <property type="entry name" value="CENP-X"/>
</dbReference>
<evidence type="ECO:0000256" key="9">
    <source>
        <dbReference type="SAM" id="SignalP"/>
    </source>
</evidence>
<proteinExistence type="inferred from homology"/>
<keyword evidence="6" id="KW-0234">DNA repair</keyword>
<keyword evidence="11" id="KW-1185">Reference proteome</keyword>
<feature type="signal peptide" evidence="9">
    <location>
        <begin position="1"/>
        <end position="27"/>
    </location>
</feature>
<dbReference type="GO" id="GO:0003677">
    <property type="term" value="F:DNA binding"/>
    <property type="evidence" value="ECO:0007669"/>
    <property type="project" value="UniProtKB-KW"/>
</dbReference>
<comment type="subunit">
    <text evidence="8">Heterodimer with CENPX, sometimes called MHF; this interaction stabilizes both partners. MHF heterodimers can assemble to form tetrameric structures. MHF also coassemble with CENPT-CENPW heterodimers at centromeres to form the tetrameric CENP-T-W-S-X complex. Forms a discrete complex with FANCM and CENPX, called FANCM-MHF; this interaction, probably mediated by direct binding between CENPS and FANCM, leads to synergistic activation of double-stranded DNA binding and strongly stimulates FANCM-mediated DNA remodeling. Recruited by FANCM to the Fanconi anemia (FA) core complex, which consists of CENPS, CENPX, FANCA, FANCB, FANCC, FANCE, FANCF, FANCG, FANCL, FANCM, FAAP24 and FAAP100. The FA core complex associates with Bloom syndrome (BLM) complex, which consists of at least BLM, DNA topoisomerase 3-alpha (TOP3A), RMI1/BLAP75, RPA1/RPA70 and RPA2/RPA32. The super complex between FA and BLM is called BRAFT.</text>
</comment>
<evidence type="ECO:0000256" key="3">
    <source>
        <dbReference type="ARBA" id="ARBA00016388"/>
    </source>
</evidence>
<comment type="similarity">
    <text evidence="2">Belongs to the CENP-X/MHF2 family.</text>
</comment>
<accession>A0AAZ3PIZ9</accession>
<dbReference type="GO" id="GO:0000712">
    <property type="term" value="P:resolution of meiotic recombination intermediates"/>
    <property type="evidence" value="ECO:0007669"/>
    <property type="project" value="TreeGrafter"/>
</dbReference>
<feature type="chain" id="PRO_5044186145" description="Centromere protein X" evidence="9">
    <location>
        <begin position="28"/>
        <end position="141"/>
    </location>
</feature>
<dbReference type="GO" id="GO:0006281">
    <property type="term" value="P:DNA repair"/>
    <property type="evidence" value="ECO:0007669"/>
    <property type="project" value="UniProtKB-KW"/>
</dbReference>
<keyword evidence="5" id="KW-0238">DNA-binding</keyword>
<evidence type="ECO:0000256" key="7">
    <source>
        <dbReference type="ARBA" id="ARBA00023242"/>
    </source>
</evidence>
<organism evidence="10 11">
    <name type="scientific">Oncorhynchus tshawytscha</name>
    <name type="common">Chinook salmon</name>
    <name type="synonym">Salmo tshawytscha</name>
    <dbReference type="NCBI Taxonomy" id="74940"/>
    <lineage>
        <taxon>Eukaryota</taxon>
        <taxon>Metazoa</taxon>
        <taxon>Chordata</taxon>
        <taxon>Craniata</taxon>
        <taxon>Vertebrata</taxon>
        <taxon>Euteleostomi</taxon>
        <taxon>Actinopterygii</taxon>
        <taxon>Neopterygii</taxon>
        <taxon>Teleostei</taxon>
        <taxon>Protacanthopterygii</taxon>
        <taxon>Salmoniformes</taxon>
        <taxon>Salmonidae</taxon>
        <taxon>Salmoninae</taxon>
        <taxon>Oncorhynchus</taxon>
    </lineage>
</organism>
<evidence type="ECO:0000313" key="11">
    <source>
        <dbReference type="Proteomes" id="UP000694402"/>
    </source>
</evidence>
<evidence type="ECO:0000313" key="10">
    <source>
        <dbReference type="Ensembl" id="ENSOTSP00005116717.1"/>
    </source>
</evidence>
<dbReference type="Pfam" id="PF09415">
    <property type="entry name" value="CENP-X"/>
    <property type="match status" value="1"/>
</dbReference>
<dbReference type="Ensembl" id="ENSOTST00005181456.1">
    <property type="protein sequence ID" value="ENSOTSP00005116717.1"/>
    <property type="gene ID" value="ENSOTSG00005077667.1"/>
</dbReference>
<dbReference type="Gene3D" id="1.20.5.4980">
    <property type="match status" value="1"/>
</dbReference>